<gene>
    <name evidence="1" type="ORF">DFH07DRAFT_769927</name>
</gene>
<reference evidence="1" key="1">
    <citation type="submission" date="2023-03" db="EMBL/GenBank/DDBJ databases">
        <title>Massive genome expansion in bonnet fungi (Mycena s.s.) driven by repeated elements and novel gene families across ecological guilds.</title>
        <authorList>
            <consortium name="Lawrence Berkeley National Laboratory"/>
            <person name="Harder C.B."/>
            <person name="Miyauchi S."/>
            <person name="Viragh M."/>
            <person name="Kuo A."/>
            <person name="Thoen E."/>
            <person name="Andreopoulos B."/>
            <person name="Lu D."/>
            <person name="Skrede I."/>
            <person name="Drula E."/>
            <person name="Henrissat B."/>
            <person name="Morin E."/>
            <person name="Kohler A."/>
            <person name="Barry K."/>
            <person name="LaButti K."/>
            <person name="Morin E."/>
            <person name="Salamov A."/>
            <person name="Lipzen A."/>
            <person name="Mereny Z."/>
            <person name="Hegedus B."/>
            <person name="Baldrian P."/>
            <person name="Stursova M."/>
            <person name="Weitz H."/>
            <person name="Taylor A."/>
            <person name="Grigoriev I.V."/>
            <person name="Nagy L.G."/>
            <person name="Martin F."/>
            <person name="Kauserud H."/>
        </authorList>
    </citation>
    <scope>NUCLEOTIDE SEQUENCE</scope>
    <source>
        <strain evidence="1">CBHHK188m</strain>
    </source>
</reference>
<keyword evidence="2" id="KW-1185">Reference proteome</keyword>
<evidence type="ECO:0000313" key="2">
    <source>
        <dbReference type="Proteomes" id="UP001215280"/>
    </source>
</evidence>
<name>A0AAD7NLP1_9AGAR</name>
<dbReference type="AlphaFoldDB" id="A0AAD7NLP1"/>
<comment type="caution">
    <text evidence="1">The sequence shown here is derived from an EMBL/GenBank/DDBJ whole genome shotgun (WGS) entry which is preliminary data.</text>
</comment>
<accession>A0AAD7NLP1</accession>
<organism evidence="1 2">
    <name type="scientific">Mycena maculata</name>
    <dbReference type="NCBI Taxonomy" id="230809"/>
    <lineage>
        <taxon>Eukaryota</taxon>
        <taxon>Fungi</taxon>
        <taxon>Dikarya</taxon>
        <taxon>Basidiomycota</taxon>
        <taxon>Agaricomycotina</taxon>
        <taxon>Agaricomycetes</taxon>
        <taxon>Agaricomycetidae</taxon>
        <taxon>Agaricales</taxon>
        <taxon>Marasmiineae</taxon>
        <taxon>Mycenaceae</taxon>
        <taxon>Mycena</taxon>
    </lineage>
</organism>
<protein>
    <submittedName>
        <fullName evidence="1">Uncharacterized protein</fullName>
    </submittedName>
</protein>
<dbReference type="EMBL" id="JARJLG010000033">
    <property type="protein sequence ID" value="KAJ7766388.1"/>
    <property type="molecule type" value="Genomic_DNA"/>
</dbReference>
<dbReference type="Proteomes" id="UP001215280">
    <property type="component" value="Unassembled WGS sequence"/>
</dbReference>
<sequence>MAWTSELACQEIWVPWLQHERARLQHNANAQCYNSNLKSFDTNGQGYNANTNGCPIPQIPNPNVHPHNNEDNTSCQSVGTAPPVNGGGLAEATNVAQVAQRKRRHVAGGRNEVPPPEEVAQTWDLDGTHLWLFTLEYESYLGIMGELRYIGTEYVSRRVLVHSTALLRFSGDFTTVFEPITSDLHSSDGDIDVSDGACRVCAPSHPRPSLMGTNGNGDGLACTLPLVPDALVVFLSLEGVSLELI</sequence>
<proteinExistence type="predicted"/>
<evidence type="ECO:0000313" key="1">
    <source>
        <dbReference type="EMBL" id="KAJ7766388.1"/>
    </source>
</evidence>